<dbReference type="PANTHER" id="PTHR11959">
    <property type="entry name" value="4-HYDROXYPHENYLPYRUVATE DIOXYGENASE"/>
    <property type="match status" value="1"/>
</dbReference>
<dbReference type="PANTHER" id="PTHR11959:SF6">
    <property type="entry name" value="VOC DOMAIN-CONTAINING PROTEIN"/>
    <property type="match status" value="1"/>
</dbReference>
<gene>
    <name evidence="7" type="primary">hpdl-2</name>
    <name evidence="7" type="ORF">DFA_03045</name>
</gene>
<evidence type="ECO:0000256" key="3">
    <source>
        <dbReference type="ARBA" id="ARBA00022723"/>
    </source>
</evidence>
<sequence length="475" mass="53778">MISINDDQPSLHCSINSVESVEFWVGNAKSFVKCYLQPLQYKVIGIFQSPSSTRTQYVAVNKRTLEALAEQQQSNGKTAVEGGELPTLPYQSILVTTSVRPGSDQSFYSMLQSHSGDFVKSVTFNCHNVKAVHDNAVSHGAISIQSPSSSNTTFGKEIKTTTSTIQSPFKDITHSFVSRSLVNNNNNNNNNNKNNNNIVQLSTYESILKYYYPQFRPITKELFKEDFNDLELNPAGQYIHSIDHIATCIVHGTMDEYVKWYQDCLKFNLLSVQEGAREEIPVIVEKKEELNFFNIKVDEDIGLKMVVLSNQPAHSKSHLPTIMWVMSEGFENGKGQVEQYLDFNGGSGIQHLAFNTSDIYKAVNYARSKYGQMEFIEAPDTYYDNLKNRKELDFILSTLSQCEIDNLKTFRILIDSDYSIESIDKFILQIFTKPIGDSPTLFFELVQRCGAIGFGKGNIKALFEAVEMQRKKDQF</sequence>
<organism evidence="7 8">
    <name type="scientific">Cavenderia fasciculata</name>
    <name type="common">Slime mold</name>
    <name type="synonym">Dictyostelium fasciculatum</name>
    <dbReference type="NCBI Taxonomy" id="261658"/>
    <lineage>
        <taxon>Eukaryota</taxon>
        <taxon>Amoebozoa</taxon>
        <taxon>Evosea</taxon>
        <taxon>Eumycetozoa</taxon>
        <taxon>Dictyostelia</taxon>
        <taxon>Acytosteliales</taxon>
        <taxon>Cavenderiaceae</taxon>
        <taxon>Cavenderia</taxon>
    </lineage>
</organism>
<keyword evidence="8" id="KW-1185">Reference proteome</keyword>
<keyword evidence="3" id="KW-0479">Metal-binding</keyword>
<evidence type="ECO:0000256" key="1">
    <source>
        <dbReference type="ARBA" id="ARBA00001962"/>
    </source>
</evidence>
<keyword evidence="7" id="KW-0223">Dioxygenase</keyword>
<evidence type="ECO:0000313" key="8">
    <source>
        <dbReference type="Proteomes" id="UP000007797"/>
    </source>
</evidence>
<dbReference type="Pfam" id="PF00903">
    <property type="entry name" value="Glyoxalase"/>
    <property type="match status" value="1"/>
</dbReference>
<protein>
    <submittedName>
        <fullName evidence="7">4-hydroxyphenylpyruvate dioxygenase-like protein</fullName>
    </submittedName>
</protein>
<dbReference type="InterPro" id="IPR004360">
    <property type="entry name" value="Glyas_Fos-R_dOase_dom"/>
</dbReference>
<dbReference type="Proteomes" id="UP000007797">
    <property type="component" value="Unassembled WGS sequence"/>
</dbReference>
<keyword evidence="7" id="KW-0560">Oxidoreductase</keyword>
<comment type="similarity">
    <text evidence="2">Belongs to the 4HPPD family.</text>
</comment>
<dbReference type="OrthoDB" id="414569at2759"/>
<dbReference type="InterPro" id="IPR041735">
    <property type="entry name" value="4OHPhenylPyrv_dOase_C"/>
</dbReference>
<dbReference type="GeneID" id="14877258"/>
<keyword evidence="4" id="KW-0677">Repeat</keyword>
<comment type="cofactor">
    <cofactor evidence="1">
        <name>Fe cation</name>
        <dbReference type="ChEBI" id="CHEBI:24875"/>
    </cofactor>
</comment>
<keyword evidence="5" id="KW-0408">Iron</keyword>
<evidence type="ECO:0000256" key="4">
    <source>
        <dbReference type="ARBA" id="ARBA00022737"/>
    </source>
</evidence>
<dbReference type="CDD" id="cd07250">
    <property type="entry name" value="HPPD_C_like"/>
    <property type="match status" value="1"/>
</dbReference>
<evidence type="ECO:0000313" key="7">
    <source>
        <dbReference type="EMBL" id="EGG24801.1"/>
    </source>
</evidence>
<dbReference type="GO" id="GO:0046872">
    <property type="term" value="F:metal ion binding"/>
    <property type="evidence" value="ECO:0007669"/>
    <property type="project" value="UniProtKB-KW"/>
</dbReference>
<reference evidence="8" key="1">
    <citation type="journal article" date="2011" name="Genome Res.">
        <title>Phylogeny-wide analysis of social amoeba genomes highlights ancient origins for complex intercellular communication.</title>
        <authorList>
            <person name="Heidel A.J."/>
            <person name="Lawal H.M."/>
            <person name="Felder M."/>
            <person name="Schilde C."/>
            <person name="Helps N.R."/>
            <person name="Tunggal B."/>
            <person name="Rivero F."/>
            <person name="John U."/>
            <person name="Schleicher M."/>
            <person name="Eichinger L."/>
            <person name="Platzer M."/>
            <person name="Noegel A.A."/>
            <person name="Schaap P."/>
            <person name="Gloeckner G."/>
        </authorList>
    </citation>
    <scope>NUCLEOTIDE SEQUENCE [LARGE SCALE GENOMIC DNA]</scope>
    <source>
        <strain evidence="8">SH3</strain>
    </source>
</reference>
<dbReference type="KEGG" id="dfa:DFA_03045"/>
<dbReference type="RefSeq" id="XP_004362652.1">
    <property type="nucleotide sequence ID" value="XM_004362595.1"/>
</dbReference>
<feature type="domain" description="VOC" evidence="6">
    <location>
        <begin position="17"/>
        <end position="179"/>
    </location>
</feature>
<evidence type="ECO:0000256" key="5">
    <source>
        <dbReference type="ARBA" id="ARBA00023004"/>
    </source>
</evidence>
<dbReference type="InterPro" id="IPR005956">
    <property type="entry name" value="4OHPhenylPyrv_dOase"/>
</dbReference>
<name>F4PGG7_CACFS</name>
<feature type="domain" description="VOC" evidence="6">
    <location>
        <begin position="241"/>
        <end position="433"/>
    </location>
</feature>
<proteinExistence type="inferred from homology"/>
<dbReference type="OMA" id="DHIATCI"/>
<dbReference type="GO" id="GO:0006572">
    <property type="term" value="P:L-tyrosine catabolic process"/>
    <property type="evidence" value="ECO:0007669"/>
    <property type="project" value="TreeGrafter"/>
</dbReference>
<dbReference type="GO" id="GO:0003868">
    <property type="term" value="F:4-hydroxyphenylpyruvate dioxygenase activity"/>
    <property type="evidence" value="ECO:0007669"/>
    <property type="project" value="InterPro"/>
</dbReference>
<dbReference type="InterPro" id="IPR037523">
    <property type="entry name" value="VOC_core"/>
</dbReference>
<evidence type="ECO:0000259" key="6">
    <source>
        <dbReference type="PROSITE" id="PS51819"/>
    </source>
</evidence>
<dbReference type="EMBL" id="GL883006">
    <property type="protein sequence ID" value="EGG24801.1"/>
    <property type="molecule type" value="Genomic_DNA"/>
</dbReference>
<evidence type="ECO:0000256" key="2">
    <source>
        <dbReference type="ARBA" id="ARBA00005877"/>
    </source>
</evidence>
<accession>F4PGG7</accession>
<dbReference type="InterPro" id="IPR029068">
    <property type="entry name" value="Glyas_Bleomycin-R_OHBP_Dase"/>
</dbReference>
<dbReference type="PROSITE" id="PS51819">
    <property type="entry name" value="VOC"/>
    <property type="match status" value="2"/>
</dbReference>
<dbReference type="AlphaFoldDB" id="F4PGG7"/>
<dbReference type="STRING" id="1054147.F4PGG7"/>
<dbReference type="Gene3D" id="3.10.180.10">
    <property type="entry name" value="2,3-Dihydroxybiphenyl 1,2-Dioxygenase, domain 1"/>
    <property type="match status" value="2"/>
</dbReference>
<dbReference type="SUPFAM" id="SSF54593">
    <property type="entry name" value="Glyoxalase/Bleomycin resistance protein/Dihydroxybiphenyl dioxygenase"/>
    <property type="match status" value="1"/>
</dbReference>